<feature type="compositionally biased region" description="Polar residues" evidence="7">
    <location>
        <begin position="84"/>
        <end position="97"/>
    </location>
</feature>
<dbReference type="Proteomes" id="UP000031036">
    <property type="component" value="Unassembled WGS sequence"/>
</dbReference>
<dbReference type="PANTHER" id="PTHR17039:SF0">
    <property type="entry name" value="U3 SMALL NUCLEOLAR RIBONUCLEOPROTEIN PROTEIN MPP10"/>
    <property type="match status" value="1"/>
</dbReference>
<feature type="compositionally biased region" description="Basic and acidic residues" evidence="7">
    <location>
        <begin position="162"/>
        <end position="172"/>
    </location>
</feature>
<feature type="compositionally biased region" description="Basic and acidic residues" evidence="7">
    <location>
        <begin position="112"/>
        <end position="124"/>
    </location>
</feature>
<feature type="region of interest" description="Disordered" evidence="7">
    <location>
        <begin position="544"/>
        <end position="641"/>
    </location>
</feature>
<keyword evidence="3" id="KW-0698">rRNA processing</keyword>
<evidence type="ECO:0000313" key="8">
    <source>
        <dbReference type="EMBL" id="KHN77438.1"/>
    </source>
</evidence>
<comment type="subcellular location">
    <subcellularLocation>
        <location evidence="1">Nucleus</location>
        <location evidence="1">Nucleolus</location>
    </subcellularLocation>
</comment>
<evidence type="ECO:0000256" key="4">
    <source>
        <dbReference type="ARBA" id="ARBA00023242"/>
    </source>
</evidence>
<keyword evidence="5 8" id="KW-0687">Ribonucleoprotein</keyword>
<dbReference type="GO" id="GO:0005732">
    <property type="term" value="C:sno(s)RNA-containing ribonucleoprotein complex"/>
    <property type="evidence" value="ECO:0007669"/>
    <property type="project" value="InterPro"/>
</dbReference>
<keyword evidence="9" id="KW-1185">Reference proteome</keyword>
<dbReference type="GO" id="GO:0032040">
    <property type="term" value="C:small-subunit processome"/>
    <property type="evidence" value="ECO:0007669"/>
    <property type="project" value="TreeGrafter"/>
</dbReference>
<feature type="region of interest" description="Disordered" evidence="7">
    <location>
        <begin position="878"/>
        <end position="1008"/>
    </location>
</feature>
<feature type="region of interest" description="Disordered" evidence="7">
    <location>
        <begin position="698"/>
        <end position="718"/>
    </location>
</feature>
<dbReference type="GO" id="GO:0006364">
    <property type="term" value="P:rRNA processing"/>
    <property type="evidence" value="ECO:0007669"/>
    <property type="project" value="UniProtKB-KW"/>
</dbReference>
<accession>A0A0B2V7B0</accession>
<comment type="similarity">
    <text evidence="6">Belongs to the MPP10 family.</text>
</comment>
<feature type="compositionally biased region" description="Basic and acidic residues" evidence="7">
    <location>
        <begin position="980"/>
        <end position="999"/>
    </location>
</feature>
<dbReference type="PANTHER" id="PTHR17039">
    <property type="entry name" value="U3 SMALL NUCLEOLAR RIBONUCLEOPROTEIN PROTEIN MPP10"/>
    <property type="match status" value="1"/>
</dbReference>
<dbReference type="Pfam" id="PF04006">
    <property type="entry name" value="Mpp10"/>
    <property type="match status" value="1"/>
</dbReference>
<feature type="compositionally biased region" description="Basic and acidic residues" evidence="7">
    <location>
        <begin position="808"/>
        <end position="822"/>
    </location>
</feature>
<feature type="compositionally biased region" description="Polar residues" evidence="7">
    <location>
        <begin position="25"/>
        <end position="37"/>
    </location>
</feature>
<feature type="region of interest" description="Disordered" evidence="7">
    <location>
        <begin position="1062"/>
        <end position="1109"/>
    </location>
</feature>
<feature type="compositionally biased region" description="Basic and acidic residues" evidence="7">
    <location>
        <begin position="41"/>
        <end position="50"/>
    </location>
</feature>
<feature type="compositionally biased region" description="Basic residues" evidence="7">
    <location>
        <begin position="584"/>
        <end position="599"/>
    </location>
</feature>
<feature type="region of interest" description="Disordered" evidence="7">
    <location>
        <begin position="656"/>
        <end position="683"/>
    </location>
</feature>
<feature type="compositionally biased region" description="Acidic residues" evidence="7">
    <location>
        <begin position="905"/>
        <end position="914"/>
    </location>
</feature>
<evidence type="ECO:0000256" key="2">
    <source>
        <dbReference type="ARBA" id="ARBA00022517"/>
    </source>
</evidence>
<evidence type="ECO:0000256" key="1">
    <source>
        <dbReference type="ARBA" id="ARBA00004604"/>
    </source>
</evidence>
<keyword evidence="4" id="KW-0539">Nucleus</keyword>
<evidence type="ECO:0000313" key="9">
    <source>
        <dbReference type="Proteomes" id="UP000031036"/>
    </source>
</evidence>
<protein>
    <submittedName>
        <fullName evidence="8">U3 small nucleolar ribonucleoprotein MPP10</fullName>
    </submittedName>
</protein>
<proteinExistence type="inferred from homology"/>
<dbReference type="OMA" id="SHFRYIP"/>
<dbReference type="GO" id="GO:0034457">
    <property type="term" value="C:Mpp10 complex"/>
    <property type="evidence" value="ECO:0007669"/>
    <property type="project" value="InterPro"/>
</dbReference>
<evidence type="ECO:0000256" key="7">
    <source>
        <dbReference type="SAM" id="MobiDB-lite"/>
    </source>
</evidence>
<feature type="compositionally biased region" description="Basic and acidic residues" evidence="7">
    <location>
        <begin position="674"/>
        <end position="683"/>
    </location>
</feature>
<reference evidence="8 9" key="1">
    <citation type="submission" date="2014-11" db="EMBL/GenBank/DDBJ databases">
        <title>Genetic blueprint of the zoonotic pathogen Toxocara canis.</title>
        <authorList>
            <person name="Zhu X.-Q."/>
            <person name="Korhonen P.K."/>
            <person name="Cai H."/>
            <person name="Young N.D."/>
            <person name="Nejsum P."/>
            <person name="von Samson-Himmelstjerna G."/>
            <person name="Boag P.R."/>
            <person name="Tan P."/>
            <person name="Li Q."/>
            <person name="Min J."/>
            <person name="Yang Y."/>
            <person name="Wang X."/>
            <person name="Fang X."/>
            <person name="Hall R.S."/>
            <person name="Hofmann A."/>
            <person name="Sternberg P.W."/>
            <person name="Jex A.R."/>
            <person name="Gasser R.B."/>
        </authorList>
    </citation>
    <scope>NUCLEOTIDE SEQUENCE [LARGE SCALE GENOMIC DNA]</scope>
    <source>
        <strain evidence="8">PN_DK_2014</strain>
    </source>
</reference>
<feature type="compositionally biased region" description="Polar residues" evidence="7">
    <location>
        <begin position="628"/>
        <end position="641"/>
    </location>
</feature>
<feature type="compositionally biased region" description="Basic and acidic residues" evidence="7">
    <location>
        <begin position="915"/>
        <end position="944"/>
    </location>
</feature>
<feature type="compositionally biased region" description="Basic and acidic residues" evidence="7">
    <location>
        <begin position="698"/>
        <end position="710"/>
    </location>
</feature>
<name>A0A0B2V7B0_TOXCA</name>
<dbReference type="OrthoDB" id="445326at2759"/>
<feature type="region of interest" description="Disordered" evidence="7">
    <location>
        <begin position="210"/>
        <end position="267"/>
    </location>
</feature>
<keyword evidence="2" id="KW-0690">Ribosome biogenesis</keyword>
<feature type="compositionally biased region" description="Acidic residues" evidence="7">
    <location>
        <begin position="249"/>
        <end position="267"/>
    </location>
</feature>
<evidence type="ECO:0000256" key="5">
    <source>
        <dbReference type="ARBA" id="ARBA00023274"/>
    </source>
</evidence>
<comment type="caution">
    <text evidence="8">The sequence shown here is derived from an EMBL/GenBank/DDBJ whole genome shotgun (WGS) entry which is preliminary data.</text>
</comment>
<dbReference type="EMBL" id="JPKZ01002286">
    <property type="protein sequence ID" value="KHN77438.1"/>
    <property type="molecule type" value="Genomic_DNA"/>
</dbReference>
<organism evidence="8 9">
    <name type="scientific">Toxocara canis</name>
    <name type="common">Canine roundworm</name>
    <dbReference type="NCBI Taxonomy" id="6265"/>
    <lineage>
        <taxon>Eukaryota</taxon>
        <taxon>Metazoa</taxon>
        <taxon>Ecdysozoa</taxon>
        <taxon>Nematoda</taxon>
        <taxon>Chromadorea</taxon>
        <taxon>Rhabditida</taxon>
        <taxon>Spirurina</taxon>
        <taxon>Ascaridomorpha</taxon>
        <taxon>Ascaridoidea</taxon>
        <taxon>Toxocaridae</taxon>
        <taxon>Toxocara</taxon>
    </lineage>
</organism>
<feature type="compositionally biased region" description="Basic and acidic residues" evidence="7">
    <location>
        <begin position="1062"/>
        <end position="1076"/>
    </location>
</feature>
<dbReference type="InterPro" id="IPR012173">
    <property type="entry name" value="Mpp10"/>
</dbReference>
<dbReference type="STRING" id="6265.A0A0B2V7B0"/>
<feature type="compositionally biased region" description="Basic and acidic residues" evidence="7">
    <location>
        <begin position="1"/>
        <end position="19"/>
    </location>
</feature>
<evidence type="ECO:0000256" key="6">
    <source>
        <dbReference type="ARBA" id="ARBA00029455"/>
    </source>
</evidence>
<feature type="compositionally biased region" description="Basic and acidic residues" evidence="7">
    <location>
        <begin position="70"/>
        <end position="83"/>
    </location>
</feature>
<dbReference type="AlphaFoldDB" id="A0A0B2V7B0"/>
<feature type="region of interest" description="Disordered" evidence="7">
    <location>
        <begin position="1"/>
        <end position="186"/>
    </location>
</feature>
<feature type="compositionally biased region" description="Basic residues" evidence="7">
    <location>
        <begin position="213"/>
        <end position="222"/>
    </location>
</feature>
<feature type="compositionally biased region" description="Basic and acidic residues" evidence="7">
    <location>
        <begin position="560"/>
        <end position="583"/>
    </location>
</feature>
<feature type="region of interest" description="Disordered" evidence="7">
    <location>
        <begin position="747"/>
        <end position="851"/>
    </location>
</feature>
<sequence>MSEAPLRRSERLRSRERSVSVEVQPNCSVETSSSNGNEYGITRDTKEPKECSTPAATPSRRSRRLASLGADKDSEDAHNEKESSVQSNVSEDSTSAIASKHRRRTAGVAVEPHVEVIHEEREATGESSVNSIAYHTRSHDPGQEVEETAVITRRRSSRRVCQSKEKLSSVEKEEIDGAAESVDRYGEEDVQADYHYSDFFGATETESALTDMKKKREKKKHKTMEFEESEKDGKTKKKKKSVRFAVKEESEDEEDLGDEQQFDEENMGVERVLLGAVEDERKEESEFEKRQKKIRSKIAAIEEANLAPRSWEMSGEVSSLERDENTLLEQHVAFEHSAKSAPIITVDSTAKLEALIIQRIKDKAFDDVERKVLEPETEERYRAPVEEPLVKKSLAEVYEEQFQKAQQGETKEAKVDEKIAEIEKLMSELFKKLDALSHFRYIPPEAFDDVERKVLEPETEERYRAPVEEPLVKKSLAEVYEEQFQKAQQGETKEAKVDEKIAEIEKLMSELFKKLDALSHFRYIPPEVRPEVHIVSNVASLQKEEVGPMASTDDVLMAPEEVKRHEKGEIKSKEERDHADRARERRKKKKMQRIKSLNKRVHEEESGGSSALDGEPRKKKKKKERSPAKSSTASASENIKSSTFFKQLQQTVVSEVHVPVGGSGEQKSANAVRDMTKSEKDEIAGTAIDLRTLSAVKREGDEKSDTKEHQQLSQHAFALSREGKTLDKLVDEEVIVVVPSLTKEDLKQKYGLELSSSECPVIGEEEPNSQRLKLECKGHYSGNDSAAKDDSLQVSSNLNVDGAEVTDESLKRNSKEANDEVKNSSSGGESFEPRNAKTASPKKLGTSAEDTVLDISKEGSLEVAGISAEQNVILGEQSIESMNKEATKELPGNESPIQLSQAEMNEAETPEEDESTIRSGEKHSSAKQGERDSLAEISKLEQEKPGGFTEELEEIEALVDLKNKPKKKSMHASLSVDAVIRSDDEHSDRKSRQLSKKSDSSSGAEVDVLFSGGEKEKASEMLAEEVVLVSVADECASFSGDKTKLDMSNTGNGLLLIDKAEEKEKKKEREKSKFMSEESVSMVVTEDAPEVGEERQESEVGTEDTGCWPMIDSTASLWAR</sequence>
<evidence type="ECO:0000256" key="3">
    <source>
        <dbReference type="ARBA" id="ARBA00022552"/>
    </source>
</evidence>
<feature type="compositionally biased region" description="Low complexity" evidence="7">
    <location>
        <begin position="52"/>
        <end position="69"/>
    </location>
</feature>
<gene>
    <name evidence="8" type="primary">Mphosph10</name>
    <name evidence="8" type="ORF">Tcan_06869</name>
</gene>